<feature type="domain" description="ABC-type transport auxiliary lipoprotein component" evidence="2">
    <location>
        <begin position="48"/>
        <end position="195"/>
    </location>
</feature>
<evidence type="ECO:0000313" key="4">
    <source>
        <dbReference type="Proteomes" id="UP001629246"/>
    </source>
</evidence>
<feature type="signal peptide" evidence="1">
    <location>
        <begin position="1"/>
        <end position="24"/>
    </location>
</feature>
<dbReference type="RefSeq" id="WP_408154274.1">
    <property type="nucleotide sequence ID" value="NZ_JAQQFM010000001.1"/>
</dbReference>
<evidence type="ECO:0000259" key="2">
    <source>
        <dbReference type="Pfam" id="PF03886"/>
    </source>
</evidence>
<comment type="caution">
    <text evidence="3">The sequence shown here is derived from an EMBL/GenBank/DDBJ whole genome shotgun (WGS) entry which is preliminary data.</text>
</comment>
<accession>A0ABW9A2K0</accession>
<reference evidence="3 4" key="1">
    <citation type="journal article" date="2024" name="Chem. Sci.">
        <title>Discovery of megapolipeptins by genome mining of a Burkholderiales bacteria collection.</title>
        <authorList>
            <person name="Paulo B.S."/>
            <person name="Recchia M.J.J."/>
            <person name="Lee S."/>
            <person name="Fergusson C.H."/>
            <person name="Romanowski S.B."/>
            <person name="Hernandez A."/>
            <person name="Krull N."/>
            <person name="Liu D.Y."/>
            <person name="Cavanagh H."/>
            <person name="Bos A."/>
            <person name="Gray C.A."/>
            <person name="Murphy B.T."/>
            <person name="Linington R.G."/>
            <person name="Eustaquio A.S."/>
        </authorList>
    </citation>
    <scope>NUCLEOTIDE SEQUENCE [LARGE SCALE GENOMIC DNA]</scope>
    <source>
        <strain evidence="3 4">RL21-008-BIB-A</strain>
    </source>
</reference>
<feature type="chain" id="PRO_5045970751" evidence="1">
    <location>
        <begin position="25"/>
        <end position="225"/>
    </location>
</feature>
<keyword evidence="4" id="KW-1185">Reference proteome</keyword>
<dbReference type="Pfam" id="PF03886">
    <property type="entry name" value="ABC_trans_aux"/>
    <property type="match status" value="1"/>
</dbReference>
<dbReference type="SUPFAM" id="SSF159594">
    <property type="entry name" value="XCC0632-like"/>
    <property type="match status" value="1"/>
</dbReference>
<dbReference type="Proteomes" id="UP001629246">
    <property type="component" value="Unassembled WGS sequence"/>
</dbReference>
<dbReference type="InterPro" id="IPR005586">
    <property type="entry name" value="ABC_trans_aux"/>
</dbReference>
<keyword evidence="1" id="KW-0732">Signal</keyword>
<protein>
    <submittedName>
        <fullName evidence="3">PqiC family protein</fullName>
    </submittedName>
</protein>
<sequence length="225" mass="24308">MRTPLDLRAAALIASAACVLGACASPEPRYYTLACAHELDGAAAIAPIAVHGSEAIAIEVSPVRVPERLNRPQLMLNNNDGTLRLLEQDRWAAPLPDELREGLSRQLERQLGAVDTYRKTAFGKTPAYRVSAELGYMDLTPDKRFAGGMQWTLQHLADKKIVSGRTRLAVPVDASINAMVQAARRLLSNTAADIAVAARGMKTTRSTTDAVWIESAGTQSQDESQ</sequence>
<dbReference type="PROSITE" id="PS51257">
    <property type="entry name" value="PROKAR_LIPOPROTEIN"/>
    <property type="match status" value="1"/>
</dbReference>
<dbReference type="Gene3D" id="3.40.50.10610">
    <property type="entry name" value="ABC-type transport auxiliary lipoprotein component"/>
    <property type="match status" value="1"/>
</dbReference>
<name>A0ABW9A2K0_9BURK</name>
<evidence type="ECO:0000313" key="3">
    <source>
        <dbReference type="EMBL" id="MFL9923036.1"/>
    </source>
</evidence>
<gene>
    <name evidence="3" type="ORF">PQR62_02075</name>
</gene>
<organism evidence="3 4">
    <name type="scientific">Herbaspirillum lusitanum</name>
    <dbReference type="NCBI Taxonomy" id="213312"/>
    <lineage>
        <taxon>Bacteria</taxon>
        <taxon>Pseudomonadati</taxon>
        <taxon>Pseudomonadota</taxon>
        <taxon>Betaproteobacteria</taxon>
        <taxon>Burkholderiales</taxon>
        <taxon>Oxalobacteraceae</taxon>
        <taxon>Herbaspirillum</taxon>
    </lineage>
</organism>
<evidence type="ECO:0000256" key="1">
    <source>
        <dbReference type="SAM" id="SignalP"/>
    </source>
</evidence>
<dbReference type="EMBL" id="JAQQFM010000001">
    <property type="protein sequence ID" value="MFL9923036.1"/>
    <property type="molecule type" value="Genomic_DNA"/>
</dbReference>
<proteinExistence type="predicted"/>